<dbReference type="CDD" id="cd14733">
    <property type="entry name" value="BACK"/>
    <property type="match status" value="1"/>
</dbReference>
<dbReference type="Pfam" id="PF07707">
    <property type="entry name" value="BACK"/>
    <property type="match status" value="1"/>
</dbReference>
<dbReference type="PROSITE" id="PS51886">
    <property type="entry name" value="TLDC"/>
    <property type="match status" value="1"/>
</dbReference>
<dbReference type="InterPro" id="IPR011333">
    <property type="entry name" value="SKP1/BTB/POZ_sf"/>
</dbReference>
<evidence type="ECO:0000313" key="4">
    <source>
        <dbReference type="Proteomes" id="UP000265703"/>
    </source>
</evidence>
<protein>
    <submittedName>
        <fullName evidence="3">BTB/POZ domain-containing protein</fullName>
    </submittedName>
</protein>
<dbReference type="PANTHER" id="PTHR45774">
    <property type="entry name" value="BTB/POZ DOMAIN-CONTAINING"/>
    <property type="match status" value="1"/>
</dbReference>
<evidence type="ECO:0000259" key="1">
    <source>
        <dbReference type="PROSITE" id="PS50097"/>
    </source>
</evidence>
<dbReference type="Gene3D" id="3.30.710.10">
    <property type="entry name" value="Potassium Channel Kv1.1, Chain A"/>
    <property type="match status" value="1"/>
</dbReference>
<dbReference type="InterPro" id="IPR006571">
    <property type="entry name" value="TLDc_dom"/>
</dbReference>
<dbReference type="SMART" id="SM00225">
    <property type="entry name" value="BTB"/>
    <property type="match status" value="1"/>
</dbReference>
<keyword evidence="4" id="KW-1185">Reference proteome</keyword>
<evidence type="ECO:0000313" key="3">
    <source>
        <dbReference type="EMBL" id="RIA91587.1"/>
    </source>
</evidence>
<dbReference type="SUPFAM" id="SSF54695">
    <property type="entry name" value="POZ domain"/>
    <property type="match status" value="1"/>
</dbReference>
<dbReference type="InterPro" id="IPR000210">
    <property type="entry name" value="BTB/POZ_dom"/>
</dbReference>
<proteinExistence type="predicted"/>
<sequence length="475" mass="55428">MTSKFWASLSNDILHILTDGLEEYNVIIEVGEAPNTQTFHAHSIILRARSPYFRQALSKNWAKKDGDVIKFSKPNISPNVFEIILKFIYSGNVNMMNKSMMEALDLLIATDELLLTELSDHVQEYLLHYEVGWLEDNLITLWKKINQYDSCRKLQEYCLSIICKDPKYLFKSPDFLLLDSSLIVSFLKLDNLQIEEAQIWEYLIKWGLAQNEELQFKDILQWTKEDFEQLGATLKECIPLIGFSQISSSDFYDKVWPFRDILPKNTLEEVMRYHLKPTTPPKPVDKLAKRLQFDSCLLRPYHVALLSSWIDRIDSLGQKRYLYEENPYRFQLLLRGTRDGFDANTFHEKCDEKGRTIVVMKINHTNEIIGGYSPVVWSSKEGYWNTEDSFLFTLGNRGMIEDNKLCRVSRHRSCYAIRFSGREYGPCFGDKDLSMKGKFDQEGSCSCQKDDYVDKVTDTGSFKVDEYEVFKIVKK</sequence>
<organism evidence="3 4">
    <name type="scientific">Glomus cerebriforme</name>
    <dbReference type="NCBI Taxonomy" id="658196"/>
    <lineage>
        <taxon>Eukaryota</taxon>
        <taxon>Fungi</taxon>
        <taxon>Fungi incertae sedis</taxon>
        <taxon>Mucoromycota</taxon>
        <taxon>Glomeromycotina</taxon>
        <taxon>Glomeromycetes</taxon>
        <taxon>Glomerales</taxon>
        <taxon>Glomeraceae</taxon>
        <taxon>Glomus</taxon>
    </lineage>
</organism>
<comment type="caution">
    <text evidence="3">The sequence shown here is derived from an EMBL/GenBank/DDBJ whole genome shotgun (WGS) entry which is preliminary data.</text>
</comment>
<dbReference type="InterPro" id="IPR011705">
    <property type="entry name" value="BACK"/>
</dbReference>
<evidence type="ECO:0000259" key="2">
    <source>
        <dbReference type="PROSITE" id="PS51886"/>
    </source>
</evidence>
<dbReference type="EMBL" id="QKYT01000149">
    <property type="protein sequence ID" value="RIA91587.1"/>
    <property type="molecule type" value="Genomic_DNA"/>
</dbReference>
<dbReference type="Pfam" id="PF07534">
    <property type="entry name" value="TLD"/>
    <property type="match status" value="1"/>
</dbReference>
<reference evidence="3 4" key="1">
    <citation type="submission" date="2018-06" db="EMBL/GenBank/DDBJ databases">
        <title>Comparative genomics reveals the genomic features of Rhizophagus irregularis, R. cerebriforme, R. diaphanum and Gigaspora rosea, and their symbiotic lifestyle signature.</title>
        <authorList>
            <person name="Morin E."/>
            <person name="San Clemente H."/>
            <person name="Chen E.C.H."/>
            <person name="De La Providencia I."/>
            <person name="Hainaut M."/>
            <person name="Kuo A."/>
            <person name="Kohler A."/>
            <person name="Murat C."/>
            <person name="Tang N."/>
            <person name="Roy S."/>
            <person name="Loubradou J."/>
            <person name="Henrissat B."/>
            <person name="Grigoriev I.V."/>
            <person name="Corradi N."/>
            <person name="Roux C."/>
            <person name="Martin F.M."/>
        </authorList>
    </citation>
    <scope>NUCLEOTIDE SEQUENCE [LARGE SCALE GENOMIC DNA]</scope>
    <source>
        <strain evidence="3 4">DAOM 227022</strain>
    </source>
</reference>
<dbReference type="Proteomes" id="UP000265703">
    <property type="component" value="Unassembled WGS sequence"/>
</dbReference>
<dbReference type="Pfam" id="PF00651">
    <property type="entry name" value="BTB"/>
    <property type="match status" value="1"/>
</dbReference>
<gene>
    <name evidence="3" type="ORF">C1645_875356</name>
</gene>
<dbReference type="AlphaFoldDB" id="A0A397T5Y5"/>
<feature type="domain" description="BTB" evidence="1">
    <location>
        <begin position="24"/>
        <end position="97"/>
    </location>
</feature>
<dbReference type="CDD" id="cd18186">
    <property type="entry name" value="BTB_POZ_ZBTB_KLHL-like"/>
    <property type="match status" value="1"/>
</dbReference>
<accession>A0A397T5Y5</accession>
<dbReference type="OrthoDB" id="6359816at2759"/>
<dbReference type="PANTHER" id="PTHR45774:SF3">
    <property type="entry name" value="BTB (POZ) DOMAIN-CONTAINING 2B-RELATED"/>
    <property type="match status" value="1"/>
</dbReference>
<feature type="domain" description="TLDc" evidence="2">
    <location>
        <begin position="296"/>
        <end position="473"/>
    </location>
</feature>
<dbReference type="SMART" id="SM00584">
    <property type="entry name" value="TLDc"/>
    <property type="match status" value="1"/>
</dbReference>
<dbReference type="PROSITE" id="PS50097">
    <property type="entry name" value="BTB"/>
    <property type="match status" value="1"/>
</dbReference>
<dbReference type="Gene3D" id="1.25.40.420">
    <property type="match status" value="1"/>
</dbReference>
<name>A0A397T5Y5_9GLOM</name>